<dbReference type="RefSeq" id="WP_108790699.1">
    <property type="nucleotide sequence ID" value="NZ_ONZG01000011.1"/>
</dbReference>
<gene>
    <name evidence="2" type="ORF">TRM7615_03860</name>
</gene>
<keyword evidence="3" id="KW-1185">Reference proteome</keyword>
<dbReference type="Gene3D" id="3.40.50.1820">
    <property type="entry name" value="alpha/beta hydrolase"/>
    <property type="match status" value="1"/>
</dbReference>
<dbReference type="Proteomes" id="UP000244898">
    <property type="component" value="Unassembled WGS sequence"/>
</dbReference>
<evidence type="ECO:0000259" key="1">
    <source>
        <dbReference type="Pfam" id="PF12697"/>
    </source>
</evidence>
<evidence type="ECO:0000313" key="2">
    <source>
        <dbReference type="EMBL" id="SPJ30328.1"/>
    </source>
</evidence>
<name>A0A2R8CDE0_9RHOB</name>
<reference evidence="3" key="1">
    <citation type="submission" date="2018-03" db="EMBL/GenBank/DDBJ databases">
        <authorList>
            <person name="Rodrigo-Torres L."/>
            <person name="Arahal R. D."/>
            <person name="Lucena T."/>
        </authorList>
    </citation>
    <scope>NUCLEOTIDE SEQUENCE [LARGE SCALE GENOMIC DNA]</scope>
    <source>
        <strain evidence="3">CECT 7615</strain>
    </source>
</reference>
<protein>
    <recommendedName>
        <fullName evidence="1">AB hydrolase-1 domain-containing protein</fullName>
    </recommendedName>
</protein>
<dbReference type="InterPro" id="IPR017208">
    <property type="entry name" value="UCP037442_abhydr"/>
</dbReference>
<proteinExistence type="predicted"/>
<dbReference type="Pfam" id="PF12697">
    <property type="entry name" value="Abhydrolase_6"/>
    <property type="match status" value="1"/>
</dbReference>
<feature type="domain" description="AB hydrolase-1" evidence="1">
    <location>
        <begin position="37"/>
        <end position="269"/>
    </location>
</feature>
<dbReference type="AlphaFoldDB" id="A0A2R8CDE0"/>
<dbReference type="OrthoDB" id="9785076at2"/>
<dbReference type="PIRSF" id="PIRSF037442">
    <property type="entry name" value="UCP037442_abhydr"/>
    <property type="match status" value="1"/>
</dbReference>
<sequence length="287" mass="31914">MLDSQTVVEVEEFHFPAGPAELSAVLYRPVGTPTAAVVLNGATGVPRDYYRHFARWLVEERGMACLTYDYRDFGTSLKGRLQDSQVTMSDWALIDMPAARIEMKRRLPGVPLWVIGHSVGGMLMPSQDGIEDVDRMIGVCSGLVHHTDHDWPYQGLARLFWFGNVPLLVKALGYLPGKITGFGADLPPQVYWQWRKWCTSPRSYLPESGLTIPAPDWGRSGAPVTMIALSDDDTIPPKCVWKLSELYGEGVEKRTLTPSDYGLKEVGHLGAFARRSRALWPDLVPSA</sequence>
<dbReference type="EMBL" id="ONZG01000011">
    <property type="protein sequence ID" value="SPJ30328.1"/>
    <property type="molecule type" value="Genomic_DNA"/>
</dbReference>
<accession>A0A2R8CDE0</accession>
<dbReference type="SUPFAM" id="SSF53474">
    <property type="entry name" value="alpha/beta-Hydrolases"/>
    <property type="match status" value="1"/>
</dbReference>
<dbReference type="InterPro" id="IPR000073">
    <property type="entry name" value="AB_hydrolase_1"/>
</dbReference>
<organism evidence="2 3">
    <name type="scientific">Falsiruegeria mediterranea M17</name>
    <dbReference type="NCBI Taxonomy" id="1200281"/>
    <lineage>
        <taxon>Bacteria</taxon>
        <taxon>Pseudomonadati</taxon>
        <taxon>Pseudomonadota</taxon>
        <taxon>Alphaproteobacteria</taxon>
        <taxon>Rhodobacterales</taxon>
        <taxon>Roseobacteraceae</taxon>
        <taxon>Falsiruegeria</taxon>
    </lineage>
</organism>
<evidence type="ECO:0000313" key="3">
    <source>
        <dbReference type="Proteomes" id="UP000244898"/>
    </source>
</evidence>
<dbReference type="InterPro" id="IPR029058">
    <property type="entry name" value="AB_hydrolase_fold"/>
</dbReference>